<dbReference type="OMA" id="HPIMREN"/>
<dbReference type="STRING" id="1328760.A0A165AH61"/>
<dbReference type="CDD" id="cd18787">
    <property type="entry name" value="SF2_C_DEAD"/>
    <property type="match status" value="1"/>
</dbReference>
<feature type="compositionally biased region" description="Acidic residues" evidence="9">
    <location>
        <begin position="548"/>
        <end position="559"/>
    </location>
</feature>
<feature type="domain" description="Helicase C-terminal" evidence="11">
    <location>
        <begin position="375"/>
        <end position="539"/>
    </location>
</feature>
<dbReference type="OrthoDB" id="196131at2759"/>
<evidence type="ECO:0000259" key="10">
    <source>
        <dbReference type="PROSITE" id="PS51192"/>
    </source>
</evidence>
<dbReference type="GO" id="GO:0003724">
    <property type="term" value="F:RNA helicase activity"/>
    <property type="evidence" value="ECO:0007669"/>
    <property type="project" value="UniProtKB-EC"/>
</dbReference>
<keyword evidence="14" id="KW-1185">Reference proteome</keyword>
<feature type="domain" description="DEAD-box RNA helicase Q" evidence="12">
    <location>
        <begin position="135"/>
        <end position="163"/>
    </location>
</feature>
<feature type="region of interest" description="Disordered" evidence="9">
    <location>
        <begin position="544"/>
        <end position="628"/>
    </location>
</feature>
<dbReference type="PANTHER" id="PTHR47958">
    <property type="entry name" value="ATP-DEPENDENT RNA HELICASE DBP3"/>
    <property type="match status" value="1"/>
</dbReference>
<evidence type="ECO:0000256" key="8">
    <source>
        <dbReference type="RuleBase" id="RU000492"/>
    </source>
</evidence>
<evidence type="ECO:0000256" key="2">
    <source>
        <dbReference type="ARBA" id="ARBA00022741"/>
    </source>
</evidence>
<gene>
    <name evidence="13" type="ORF">L228DRAFT_254086</name>
</gene>
<dbReference type="SMART" id="SM00490">
    <property type="entry name" value="HELICc"/>
    <property type="match status" value="1"/>
</dbReference>
<dbReference type="InterPro" id="IPR011545">
    <property type="entry name" value="DEAD/DEAH_box_helicase_dom"/>
</dbReference>
<comment type="similarity">
    <text evidence="8">Belongs to the DEAD box helicase family.</text>
</comment>
<keyword evidence="4 8" id="KW-0347">Helicase</keyword>
<evidence type="ECO:0000256" key="9">
    <source>
        <dbReference type="SAM" id="MobiDB-lite"/>
    </source>
</evidence>
<evidence type="ECO:0000256" key="4">
    <source>
        <dbReference type="ARBA" id="ARBA00022806"/>
    </source>
</evidence>
<proteinExistence type="inferred from homology"/>
<feature type="domain" description="Helicase ATP-binding" evidence="10">
    <location>
        <begin position="166"/>
        <end position="363"/>
    </location>
</feature>
<feature type="short sequence motif" description="Q motif" evidence="7">
    <location>
        <begin position="135"/>
        <end position="163"/>
    </location>
</feature>
<dbReference type="GO" id="GO:0016787">
    <property type="term" value="F:hydrolase activity"/>
    <property type="evidence" value="ECO:0007669"/>
    <property type="project" value="UniProtKB-KW"/>
</dbReference>
<sequence length="628" mass="69251">MSDPDKDGAFGTAAINNALKDVVNSQSDAGQTDKPPKPSGWVEKSGYNYAAYNASTREEREAAQSSGATEDGPAWAANAVKYEWSDEYGDVGPAHPELEKQLFQDENIMRIGNDILNIQEIEVTQEGEMRIRPVRKFEDAGLHPIMLQNVSLCRYEAPTPIQAYCLPAILKGQDVIACAQTGSGKTAAFLIPTLSKLMGKAKRLAAPRPNVAAGFDPRTDAVRAEPLILVVAPSRELATQIFDEARRLCYRSMLRPCVVYGGGPVHEQRIELQKGCDVLIATPGRLCDFMEKPHILSLRRVRYTIIDEADEMLNADWDEELKKIMSGGDTNEDADHVYMMFSATFPKGARELARQFMALDHVRIRVGRAGSTHINVQQTVIWVDEDKKKQALYDLLSSMPPARTLIFVNSKRQADFIDDYLYNLDLPSTSIHADRTQREREDAIRAFRSGKCPILVATGVTARGIDIRNVMHVINFDLPSTAYGGIDEYIHRIGRTARIGNRGLATSFFNDRNEDIADVLVKVLLEAKQEIPDFLQGKVPEGGAEAITFDDDTDNEGDDQTATGWGETASAQKTETAPAAADSGWENPEPTKTDAKANDGWGKPEPAKADASEWQSASNDDWQSGAAW</sequence>
<evidence type="ECO:0000313" key="13">
    <source>
        <dbReference type="EMBL" id="KZF20464.1"/>
    </source>
</evidence>
<dbReference type="RefSeq" id="XP_018186019.1">
    <property type="nucleotide sequence ID" value="XM_018333804.1"/>
</dbReference>
<evidence type="ECO:0000259" key="12">
    <source>
        <dbReference type="PROSITE" id="PS51195"/>
    </source>
</evidence>
<accession>A0A165AH61</accession>
<feature type="compositionally biased region" description="Polar residues" evidence="9">
    <location>
        <begin position="613"/>
        <end position="622"/>
    </location>
</feature>
<dbReference type="SUPFAM" id="SSF52540">
    <property type="entry name" value="P-loop containing nucleoside triphosphate hydrolases"/>
    <property type="match status" value="1"/>
</dbReference>
<dbReference type="AlphaFoldDB" id="A0A165AH61"/>
<dbReference type="Pfam" id="PF00271">
    <property type="entry name" value="Helicase_C"/>
    <property type="match status" value="1"/>
</dbReference>
<feature type="region of interest" description="Disordered" evidence="9">
    <location>
        <begin position="21"/>
        <end position="45"/>
    </location>
</feature>
<reference evidence="13 14" key="1">
    <citation type="journal article" date="2016" name="Fungal Biol.">
        <title>The genome of Xylona heveae provides a window into fungal endophytism.</title>
        <authorList>
            <person name="Gazis R."/>
            <person name="Kuo A."/>
            <person name="Riley R."/>
            <person name="LaButti K."/>
            <person name="Lipzen A."/>
            <person name="Lin J."/>
            <person name="Amirebrahimi M."/>
            <person name="Hesse C.N."/>
            <person name="Spatafora J.W."/>
            <person name="Henrissat B."/>
            <person name="Hainaut M."/>
            <person name="Grigoriev I.V."/>
            <person name="Hibbett D.S."/>
        </authorList>
    </citation>
    <scope>NUCLEOTIDE SEQUENCE [LARGE SCALE GENOMIC DNA]</scope>
    <source>
        <strain evidence="13 14">TC161</strain>
    </source>
</reference>
<dbReference type="Pfam" id="PF00270">
    <property type="entry name" value="DEAD"/>
    <property type="match status" value="1"/>
</dbReference>
<dbReference type="InterPro" id="IPR014014">
    <property type="entry name" value="RNA_helicase_DEAD_Q_motif"/>
</dbReference>
<protein>
    <recommendedName>
        <fullName evidence="1">RNA helicase</fullName>
        <ecNumber evidence="1">3.6.4.13</ecNumber>
    </recommendedName>
</protein>
<dbReference type="InParanoid" id="A0A165AH61"/>
<dbReference type="GO" id="GO:0003676">
    <property type="term" value="F:nucleic acid binding"/>
    <property type="evidence" value="ECO:0007669"/>
    <property type="project" value="InterPro"/>
</dbReference>
<organism evidence="13 14">
    <name type="scientific">Xylona heveae (strain CBS 132557 / TC161)</name>
    <dbReference type="NCBI Taxonomy" id="1328760"/>
    <lineage>
        <taxon>Eukaryota</taxon>
        <taxon>Fungi</taxon>
        <taxon>Dikarya</taxon>
        <taxon>Ascomycota</taxon>
        <taxon>Pezizomycotina</taxon>
        <taxon>Xylonomycetes</taxon>
        <taxon>Xylonales</taxon>
        <taxon>Xylonaceae</taxon>
        <taxon>Xylona</taxon>
    </lineage>
</organism>
<dbReference type="InterPro" id="IPR001650">
    <property type="entry name" value="Helicase_C-like"/>
</dbReference>
<dbReference type="Gene3D" id="3.40.50.300">
    <property type="entry name" value="P-loop containing nucleotide triphosphate hydrolases"/>
    <property type="match status" value="2"/>
</dbReference>
<dbReference type="InterPro" id="IPR027417">
    <property type="entry name" value="P-loop_NTPase"/>
</dbReference>
<dbReference type="SMART" id="SM00487">
    <property type="entry name" value="DEXDc"/>
    <property type="match status" value="1"/>
</dbReference>
<dbReference type="EC" id="3.6.4.13" evidence="1"/>
<dbReference type="InterPro" id="IPR014001">
    <property type="entry name" value="Helicase_ATP-bd"/>
</dbReference>
<keyword evidence="2 8" id="KW-0547">Nucleotide-binding</keyword>
<dbReference type="FunFam" id="3.40.50.300:FF:000008">
    <property type="entry name" value="ATP-dependent RNA helicase RhlB"/>
    <property type="match status" value="1"/>
</dbReference>
<evidence type="ECO:0000256" key="5">
    <source>
        <dbReference type="ARBA" id="ARBA00022840"/>
    </source>
</evidence>
<evidence type="ECO:0000259" key="11">
    <source>
        <dbReference type="PROSITE" id="PS51194"/>
    </source>
</evidence>
<evidence type="ECO:0000313" key="14">
    <source>
        <dbReference type="Proteomes" id="UP000076632"/>
    </source>
</evidence>
<dbReference type="PROSITE" id="PS51195">
    <property type="entry name" value="Q_MOTIF"/>
    <property type="match status" value="1"/>
</dbReference>
<dbReference type="GeneID" id="28898941"/>
<dbReference type="PROSITE" id="PS51194">
    <property type="entry name" value="HELICASE_CTER"/>
    <property type="match status" value="1"/>
</dbReference>
<dbReference type="PROSITE" id="PS51192">
    <property type="entry name" value="HELICASE_ATP_BIND_1"/>
    <property type="match status" value="1"/>
</dbReference>
<evidence type="ECO:0000256" key="1">
    <source>
        <dbReference type="ARBA" id="ARBA00012552"/>
    </source>
</evidence>
<dbReference type="EMBL" id="KV407463">
    <property type="protein sequence ID" value="KZF20464.1"/>
    <property type="molecule type" value="Genomic_DNA"/>
</dbReference>
<dbReference type="Proteomes" id="UP000076632">
    <property type="component" value="Unassembled WGS sequence"/>
</dbReference>
<evidence type="ECO:0000256" key="6">
    <source>
        <dbReference type="ARBA" id="ARBA00047984"/>
    </source>
</evidence>
<evidence type="ECO:0000256" key="3">
    <source>
        <dbReference type="ARBA" id="ARBA00022801"/>
    </source>
</evidence>
<comment type="catalytic activity">
    <reaction evidence="6">
        <text>ATP + H2O = ADP + phosphate + H(+)</text>
        <dbReference type="Rhea" id="RHEA:13065"/>
        <dbReference type="ChEBI" id="CHEBI:15377"/>
        <dbReference type="ChEBI" id="CHEBI:15378"/>
        <dbReference type="ChEBI" id="CHEBI:30616"/>
        <dbReference type="ChEBI" id="CHEBI:43474"/>
        <dbReference type="ChEBI" id="CHEBI:456216"/>
        <dbReference type="EC" id="3.6.4.13"/>
    </reaction>
</comment>
<feature type="region of interest" description="Disordered" evidence="9">
    <location>
        <begin position="52"/>
        <end position="71"/>
    </location>
</feature>
<dbReference type="GO" id="GO:0005524">
    <property type="term" value="F:ATP binding"/>
    <property type="evidence" value="ECO:0007669"/>
    <property type="project" value="UniProtKB-KW"/>
</dbReference>
<dbReference type="PROSITE" id="PS00039">
    <property type="entry name" value="DEAD_ATP_HELICASE"/>
    <property type="match status" value="1"/>
</dbReference>
<name>A0A165AH61_XYLHT</name>
<evidence type="ECO:0000256" key="7">
    <source>
        <dbReference type="PROSITE-ProRule" id="PRU00552"/>
    </source>
</evidence>
<keyword evidence="5 8" id="KW-0067">ATP-binding</keyword>
<dbReference type="InterPro" id="IPR000629">
    <property type="entry name" value="RNA-helicase_DEAD-box_CS"/>
</dbReference>
<keyword evidence="3 8" id="KW-0378">Hydrolase</keyword>